<keyword evidence="2" id="KW-0808">Transferase</keyword>
<dbReference type="InterPro" id="IPR015422">
    <property type="entry name" value="PyrdxlP-dep_Trfase_small"/>
</dbReference>
<dbReference type="RefSeq" id="XP_037222482.1">
    <property type="nucleotide sequence ID" value="XM_037362190.1"/>
</dbReference>
<name>A0A8H6SY69_9AGAR</name>
<dbReference type="Proteomes" id="UP000636479">
    <property type="component" value="Unassembled WGS sequence"/>
</dbReference>
<organism evidence="2 3">
    <name type="scientific">Mycena indigotica</name>
    <dbReference type="NCBI Taxonomy" id="2126181"/>
    <lineage>
        <taxon>Eukaryota</taxon>
        <taxon>Fungi</taxon>
        <taxon>Dikarya</taxon>
        <taxon>Basidiomycota</taxon>
        <taxon>Agaricomycotina</taxon>
        <taxon>Agaricomycetes</taxon>
        <taxon>Agaricomycetidae</taxon>
        <taxon>Agaricales</taxon>
        <taxon>Marasmiineae</taxon>
        <taxon>Mycenaceae</taxon>
        <taxon>Mycena</taxon>
    </lineage>
</organism>
<dbReference type="GeneID" id="59344706"/>
<dbReference type="OrthoDB" id="5978656at2759"/>
<dbReference type="Gene3D" id="3.90.1150.10">
    <property type="entry name" value="Aspartate Aminotransferase, domain 1"/>
    <property type="match status" value="1"/>
</dbReference>
<keyword evidence="3" id="KW-1185">Reference proteome</keyword>
<sequence length="230" mass="25327">MSWNDFQGKTPPPFGHAMLEYFAFDPGYTNLNHGSYGSLPRPISAYCDSLDVEAESNPDKWIRQTYLPLLTNVRTRLAALLGAKPEECVMVSNASHGISTVLRNLLWKGGDILVTYSTTYGSVLSTAQYLSDTLPHPTVSQIKITFPTSRSAVLDQFRAHLVAILFFNLASNSYVCSLPSHMKATKTLSSNSSPTINFVPFLVVQLCKYTEINATVKISQSLASFSSQKC</sequence>
<gene>
    <name evidence="2" type="ORF">MIND_00540700</name>
</gene>
<dbReference type="Gene3D" id="3.40.640.10">
    <property type="entry name" value="Type I PLP-dependent aspartate aminotransferase-like (Major domain)"/>
    <property type="match status" value="1"/>
</dbReference>
<evidence type="ECO:0000313" key="3">
    <source>
        <dbReference type="Proteomes" id="UP000636479"/>
    </source>
</evidence>
<dbReference type="PANTHER" id="PTHR43092">
    <property type="entry name" value="L-CYSTEINE DESULFHYDRASE"/>
    <property type="match status" value="1"/>
</dbReference>
<evidence type="ECO:0000256" key="1">
    <source>
        <dbReference type="ARBA" id="ARBA00022898"/>
    </source>
</evidence>
<dbReference type="InterPro" id="IPR015424">
    <property type="entry name" value="PyrdxlP-dep_Trfase"/>
</dbReference>
<dbReference type="GO" id="GO:0016740">
    <property type="term" value="F:transferase activity"/>
    <property type="evidence" value="ECO:0007669"/>
    <property type="project" value="UniProtKB-KW"/>
</dbReference>
<comment type="caution">
    <text evidence="2">The sequence shown here is derived from an EMBL/GenBank/DDBJ whole genome shotgun (WGS) entry which is preliminary data.</text>
</comment>
<dbReference type="PANTHER" id="PTHR43092:SF2">
    <property type="entry name" value="HERCYNYLCYSTEINE SULFOXIDE LYASE"/>
    <property type="match status" value="1"/>
</dbReference>
<dbReference type="AlphaFoldDB" id="A0A8H6SY69"/>
<accession>A0A8H6SY69</accession>
<dbReference type="EMBL" id="JACAZF010000004">
    <property type="protein sequence ID" value="KAF7307463.1"/>
    <property type="molecule type" value="Genomic_DNA"/>
</dbReference>
<dbReference type="InterPro" id="IPR015421">
    <property type="entry name" value="PyrdxlP-dep_Trfase_major"/>
</dbReference>
<protein>
    <submittedName>
        <fullName evidence="2">PLP-dependent transferase</fullName>
    </submittedName>
</protein>
<proteinExistence type="predicted"/>
<reference evidence="2" key="1">
    <citation type="submission" date="2020-05" db="EMBL/GenBank/DDBJ databases">
        <title>Mycena genomes resolve the evolution of fungal bioluminescence.</title>
        <authorList>
            <person name="Tsai I.J."/>
        </authorList>
    </citation>
    <scope>NUCLEOTIDE SEQUENCE</scope>
    <source>
        <strain evidence="2">171206Taipei</strain>
    </source>
</reference>
<evidence type="ECO:0000313" key="2">
    <source>
        <dbReference type="EMBL" id="KAF7307463.1"/>
    </source>
</evidence>
<keyword evidence="1" id="KW-0663">Pyridoxal phosphate</keyword>
<dbReference type="SUPFAM" id="SSF53383">
    <property type="entry name" value="PLP-dependent transferases"/>
    <property type="match status" value="1"/>
</dbReference>